<evidence type="ECO:0000313" key="5">
    <source>
        <dbReference type="Proteomes" id="UP000239477"/>
    </source>
</evidence>
<dbReference type="AlphaFoldDB" id="A0A2S0I4B0"/>
<dbReference type="Gene3D" id="2.60.40.1090">
    <property type="entry name" value="Fimbrial-type adhesion domain"/>
    <property type="match status" value="1"/>
</dbReference>
<dbReference type="InterPro" id="IPR050263">
    <property type="entry name" value="Bact_Fimbrial_Adh_Pro"/>
</dbReference>
<name>A0A2S0I4B0_9BURK</name>
<dbReference type="PANTHER" id="PTHR33420">
    <property type="entry name" value="FIMBRIAL SUBUNIT ELFA-RELATED"/>
    <property type="match status" value="1"/>
</dbReference>
<dbReference type="Gene3D" id="2.60.40.3310">
    <property type="match status" value="1"/>
</dbReference>
<keyword evidence="1 2" id="KW-0732">Signal</keyword>
<evidence type="ECO:0000313" key="4">
    <source>
        <dbReference type="EMBL" id="AVJ26869.1"/>
    </source>
</evidence>
<dbReference type="Proteomes" id="UP000239477">
    <property type="component" value="Chromosome"/>
</dbReference>
<dbReference type="RefSeq" id="WP_105237847.1">
    <property type="nucleotide sequence ID" value="NZ_CP023270.1"/>
</dbReference>
<dbReference type="EMBL" id="CP023270">
    <property type="protein sequence ID" value="AVJ26869.1"/>
    <property type="molecule type" value="Genomic_DNA"/>
</dbReference>
<feature type="signal peptide" evidence="2">
    <location>
        <begin position="1"/>
        <end position="27"/>
    </location>
</feature>
<feature type="domain" description="Fimbrial-type adhesion" evidence="3">
    <location>
        <begin position="209"/>
        <end position="349"/>
    </location>
</feature>
<dbReference type="InterPro" id="IPR036937">
    <property type="entry name" value="Adhesion_dom_fimbrial_sf"/>
</dbReference>
<dbReference type="GO" id="GO:0009289">
    <property type="term" value="C:pilus"/>
    <property type="evidence" value="ECO:0007669"/>
    <property type="project" value="InterPro"/>
</dbReference>
<gene>
    <name evidence="4" type="ORF">CLM73_06890</name>
</gene>
<proteinExistence type="predicted"/>
<sequence>MKTSIKKFQLHAALVLLAGLGPATTWAAATCSPTISAIVIDTLAPISSPRDAAPGTPLSGWHESEASTNWYNCTASDGTSTGIGMNVSLSATGQTKVVDGKLYNVYATGVNGIGVIVGGQSYAHTCGWTDGGYGPLPNNTWRARACNGQGDVSNGGQLRVMFVQTGPIAAGTLPQTRIAGARSVHQPLGSDHPVLLPGAAMINVFITGMSVRSQACSTSDVSVFLGLPKVSDFSGKGSSIKAAPFEISLNNCPSGLKAIHYQIDAVTPIVDNANAVVDLDGSSSAAGIGIQLLDGDGNPALLGTKRPFSGYNGATGGNFKIPFRARYRQTGDTITPGSATSAVTFTMSYL</sequence>
<dbReference type="PANTHER" id="PTHR33420:SF3">
    <property type="entry name" value="FIMBRIAL SUBUNIT ELFA"/>
    <property type="match status" value="1"/>
</dbReference>
<evidence type="ECO:0000259" key="3">
    <source>
        <dbReference type="Pfam" id="PF00419"/>
    </source>
</evidence>
<organism evidence="4 5">
    <name type="scientific">Achromobacter spanius</name>
    <dbReference type="NCBI Taxonomy" id="217203"/>
    <lineage>
        <taxon>Bacteria</taxon>
        <taxon>Pseudomonadati</taxon>
        <taxon>Pseudomonadota</taxon>
        <taxon>Betaproteobacteria</taxon>
        <taxon>Burkholderiales</taxon>
        <taxon>Alcaligenaceae</taxon>
        <taxon>Achromobacter</taxon>
    </lineage>
</organism>
<dbReference type="Pfam" id="PF00419">
    <property type="entry name" value="Fimbrial"/>
    <property type="match status" value="1"/>
</dbReference>
<protein>
    <recommendedName>
        <fullName evidence="3">Fimbrial-type adhesion domain-containing protein</fullName>
    </recommendedName>
</protein>
<dbReference type="InterPro" id="IPR000259">
    <property type="entry name" value="Adhesion_dom_fimbrial"/>
</dbReference>
<dbReference type="SUPFAM" id="SSF49401">
    <property type="entry name" value="Bacterial adhesins"/>
    <property type="match status" value="1"/>
</dbReference>
<dbReference type="InterPro" id="IPR008966">
    <property type="entry name" value="Adhesion_dom_sf"/>
</dbReference>
<dbReference type="GO" id="GO:0043709">
    <property type="term" value="P:cell adhesion involved in single-species biofilm formation"/>
    <property type="evidence" value="ECO:0007669"/>
    <property type="project" value="TreeGrafter"/>
</dbReference>
<feature type="chain" id="PRO_5015634411" description="Fimbrial-type adhesion domain-containing protein" evidence="2">
    <location>
        <begin position="28"/>
        <end position="350"/>
    </location>
</feature>
<evidence type="ECO:0000256" key="2">
    <source>
        <dbReference type="SAM" id="SignalP"/>
    </source>
</evidence>
<keyword evidence="5" id="KW-1185">Reference proteome</keyword>
<accession>A0A2S0I4B0</accession>
<dbReference type="OrthoDB" id="8965858at2"/>
<evidence type="ECO:0000256" key="1">
    <source>
        <dbReference type="ARBA" id="ARBA00022729"/>
    </source>
</evidence>
<reference evidence="4 5" key="1">
    <citation type="submission" date="2017-09" db="EMBL/GenBank/DDBJ databases">
        <title>Genomic, metabolic, and phenotypic characteristics of bacterial isolates from the natural microbiome of the model nematode Caenorhabditis elegans.</title>
        <authorList>
            <person name="Zimmermann J."/>
            <person name="Obeng N."/>
            <person name="Yang W."/>
            <person name="Obeng O."/>
            <person name="Kissoyan K."/>
            <person name="Pees B."/>
            <person name="Dirksen P."/>
            <person name="Hoppner M."/>
            <person name="Franke A."/>
            <person name="Rosenstiel P."/>
            <person name="Leippe M."/>
            <person name="Dierking K."/>
            <person name="Kaleta C."/>
            <person name="Schulenburg H."/>
        </authorList>
    </citation>
    <scope>NUCLEOTIDE SEQUENCE [LARGE SCALE GENOMIC DNA]</scope>
    <source>
        <strain evidence="4 5">MYb73</strain>
    </source>
</reference>